<dbReference type="AlphaFoldDB" id="A0A3B9H217"/>
<dbReference type="RefSeq" id="WP_272991164.1">
    <property type="nucleotide sequence ID" value="NZ_CALCOC010000359.1"/>
</dbReference>
<protein>
    <recommendedName>
        <fullName evidence="4">EamA family transporter</fullName>
    </recommendedName>
</protein>
<dbReference type="PROSITE" id="PS51257">
    <property type="entry name" value="PROKAR_LIPOPROTEIN"/>
    <property type="match status" value="1"/>
</dbReference>
<accession>A0A3B9H217</accession>
<dbReference type="Proteomes" id="UP000259610">
    <property type="component" value="Unassembled WGS sequence"/>
</dbReference>
<evidence type="ECO:0008006" key="4">
    <source>
        <dbReference type="Google" id="ProtNLM"/>
    </source>
</evidence>
<name>A0A3B9H217_9PROT</name>
<dbReference type="EMBL" id="DMAN01000367">
    <property type="protein sequence ID" value="HAE28731.1"/>
    <property type="molecule type" value="Genomic_DNA"/>
</dbReference>
<evidence type="ECO:0000313" key="2">
    <source>
        <dbReference type="EMBL" id="HAE28731.1"/>
    </source>
</evidence>
<evidence type="ECO:0000313" key="3">
    <source>
        <dbReference type="Proteomes" id="UP000259610"/>
    </source>
</evidence>
<feature type="transmembrane region" description="Helical" evidence="1">
    <location>
        <begin position="33"/>
        <end position="52"/>
    </location>
</feature>
<comment type="caution">
    <text evidence="2">The sequence shown here is derived from an EMBL/GenBank/DDBJ whole genome shotgun (WGS) entry which is preliminary data.</text>
</comment>
<evidence type="ECO:0000256" key="1">
    <source>
        <dbReference type="SAM" id="Phobius"/>
    </source>
</evidence>
<proteinExistence type="predicted"/>
<keyword evidence="1" id="KW-0812">Transmembrane</keyword>
<gene>
    <name evidence="2" type="ORF">DCG58_16325</name>
</gene>
<keyword evidence="1" id="KW-0472">Membrane</keyword>
<sequence>MTGPRTLAALVMILWAACYPLIAVGLPDAPHLTFAALRALLAGGTLLAIAGVRQHQLPSGAAE</sequence>
<organism evidence="2 3">
    <name type="scientific">Hyphomonas adhaerens</name>
    <dbReference type="NCBI Taxonomy" id="81029"/>
    <lineage>
        <taxon>Bacteria</taxon>
        <taxon>Pseudomonadati</taxon>
        <taxon>Pseudomonadota</taxon>
        <taxon>Alphaproteobacteria</taxon>
        <taxon>Hyphomonadales</taxon>
        <taxon>Hyphomonadaceae</taxon>
        <taxon>Hyphomonas</taxon>
    </lineage>
</organism>
<keyword evidence="1" id="KW-1133">Transmembrane helix</keyword>
<reference evidence="2 3" key="1">
    <citation type="journal article" date="2018" name="Nat. Biotechnol.">
        <title>A standardized bacterial taxonomy based on genome phylogeny substantially revises the tree of life.</title>
        <authorList>
            <person name="Parks D.H."/>
            <person name="Chuvochina M."/>
            <person name="Waite D.W."/>
            <person name="Rinke C."/>
            <person name="Skarshewski A."/>
            <person name="Chaumeil P.A."/>
            <person name="Hugenholtz P."/>
        </authorList>
    </citation>
    <scope>NUCLEOTIDE SEQUENCE [LARGE SCALE GENOMIC DNA]</scope>
    <source>
        <strain evidence="2">UBA8733</strain>
    </source>
</reference>